<dbReference type="AlphaFoldDB" id="A0AAV4Q482"/>
<evidence type="ECO:0000313" key="2">
    <source>
        <dbReference type="Proteomes" id="UP001054837"/>
    </source>
</evidence>
<organism evidence="1 2">
    <name type="scientific">Caerostris darwini</name>
    <dbReference type="NCBI Taxonomy" id="1538125"/>
    <lineage>
        <taxon>Eukaryota</taxon>
        <taxon>Metazoa</taxon>
        <taxon>Ecdysozoa</taxon>
        <taxon>Arthropoda</taxon>
        <taxon>Chelicerata</taxon>
        <taxon>Arachnida</taxon>
        <taxon>Araneae</taxon>
        <taxon>Araneomorphae</taxon>
        <taxon>Entelegynae</taxon>
        <taxon>Araneoidea</taxon>
        <taxon>Araneidae</taxon>
        <taxon>Caerostris</taxon>
    </lineage>
</organism>
<gene>
    <name evidence="1" type="ORF">CDAR_232981</name>
</gene>
<dbReference type="EMBL" id="BPLQ01003898">
    <property type="protein sequence ID" value="GIY04144.1"/>
    <property type="molecule type" value="Genomic_DNA"/>
</dbReference>
<evidence type="ECO:0000313" key="1">
    <source>
        <dbReference type="EMBL" id="GIY04144.1"/>
    </source>
</evidence>
<accession>A0AAV4Q482</accession>
<comment type="caution">
    <text evidence="1">The sequence shown here is derived from an EMBL/GenBank/DDBJ whole genome shotgun (WGS) entry which is preliminary data.</text>
</comment>
<sequence length="131" mass="14866">MRLSHTSPLQETMTNCRHTSPALVWLWVGSAHYVGSPKLTVITCGIELNLSMYLMKFLRTTRRLSVVWLNSHRRPTANPAQTITFPNSLSKQVPNLRSRNPPLSFFNPLLPPAQNPSFQDFFFLVSKVSLA</sequence>
<dbReference type="Proteomes" id="UP001054837">
    <property type="component" value="Unassembled WGS sequence"/>
</dbReference>
<name>A0AAV4Q482_9ARAC</name>
<reference evidence="1 2" key="1">
    <citation type="submission" date="2021-06" db="EMBL/GenBank/DDBJ databases">
        <title>Caerostris darwini draft genome.</title>
        <authorList>
            <person name="Kono N."/>
            <person name="Arakawa K."/>
        </authorList>
    </citation>
    <scope>NUCLEOTIDE SEQUENCE [LARGE SCALE GENOMIC DNA]</scope>
</reference>
<keyword evidence="2" id="KW-1185">Reference proteome</keyword>
<proteinExistence type="predicted"/>
<protein>
    <submittedName>
        <fullName evidence="1">Uncharacterized protein</fullName>
    </submittedName>
</protein>